<reference evidence="1" key="1">
    <citation type="submission" date="2021-02" db="EMBL/GenBank/DDBJ databases">
        <authorList>
            <person name="Nowell W R."/>
        </authorList>
    </citation>
    <scope>NUCLEOTIDE SEQUENCE</scope>
</reference>
<dbReference type="Proteomes" id="UP000681722">
    <property type="component" value="Unassembled WGS sequence"/>
</dbReference>
<dbReference type="Proteomes" id="UP000663829">
    <property type="component" value="Unassembled WGS sequence"/>
</dbReference>
<name>A0A814HF12_9BILA</name>
<dbReference type="EMBL" id="CAJNOQ010003375">
    <property type="protein sequence ID" value="CAF1009299.1"/>
    <property type="molecule type" value="Genomic_DNA"/>
</dbReference>
<comment type="caution">
    <text evidence="1">The sequence shown here is derived from an EMBL/GenBank/DDBJ whole genome shotgun (WGS) entry which is preliminary data.</text>
</comment>
<protein>
    <submittedName>
        <fullName evidence="1">Uncharacterized protein</fullName>
    </submittedName>
</protein>
<dbReference type="EMBL" id="CAJOBC010003374">
    <property type="protein sequence ID" value="CAF3780404.1"/>
    <property type="molecule type" value="Genomic_DNA"/>
</dbReference>
<evidence type="ECO:0000313" key="3">
    <source>
        <dbReference type="Proteomes" id="UP000663829"/>
    </source>
</evidence>
<proteinExistence type="predicted"/>
<sequence length="108" mass="12656">MDATLSLEQIDDDAKEFIFQLVCTARMNCLIRYEMKSIKLPCHLDTTALQLYQQPLEKFHIKDTQTELVIMDKDQTELSDLNTRVEDIYSLVSEGSEEIQLETRRKEI</sequence>
<evidence type="ECO:0000313" key="2">
    <source>
        <dbReference type="EMBL" id="CAF3780404.1"/>
    </source>
</evidence>
<organism evidence="1 3">
    <name type="scientific">Didymodactylos carnosus</name>
    <dbReference type="NCBI Taxonomy" id="1234261"/>
    <lineage>
        <taxon>Eukaryota</taxon>
        <taxon>Metazoa</taxon>
        <taxon>Spiralia</taxon>
        <taxon>Gnathifera</taxon>
        <taxon>Rotifera</taxon>
        <taxon>Eurotatoria</taxon>
        <taxon>Bdelloidea</taxon>
        <taxon>Philodinida</taxon>
        <taxon>Philodinidae</taxon>
        <taxon>Didymodactylos</taxon>
    </lineage>
</organism>
<keyword evidence="3" id="KW-1185">Reference proteome</keyword>
<evidence type="ECO:0000313" key="1">
    <source>
        <dbReference type="EMBL" id="CAF1009299.1"/>
    </source>
</evidence>
<accession>A0A814HF12</accession>
<dbReference type="AlphaFoldDB" id="A0A814HF12"/>
<gene>
    <name evidence="1" type="ORF">GPM918_LOCUS14178</name>
    <name evidence="2" type="ORF">SRO942_LOCUS14174</name>
</gene>